<dbReference type="InterPro" id="IPR029071">
    <property type="entry name" value="Ubiquitin-like_domsf"/>
</dbReference>
<dbReference type="SMART" id="SM00594">
    <property type="entry name" value="UAS"/>
    <property type="match status" value="1"/>
</dbReference>
<evidence type="ECO:0000259" key="12">
    <source>
        <dbReference type="PROSITE" id="PS50033"/>
    </source>
</evidence>
<evidence type="ECO:0000256" key="1">
    <source>
        <dbReference type="ARBA" id="ARBA00004123"/>
    </source>
</evidence>
<evidence type="ECO:0000256" key="8">
    <source>
        <dbReference type="PROSITE-ProRule" id="PRU00108"/>
    </source>
</evidence>
<dbReference type="Pfam" id="PF21021">
    <property type="entry name" value="FAF1"/>
    <property type="match status" value="1"/>
</dbReference>
<dbReference type="EMBL" id="KL367476">
    <property type="protein sequence ID" value="KFD72753.1"/>
    <property type="molecule type" value="Genomic_DNA"/>
</dbReference>
<feature type="region of interest" description="Disordered" evidence="11">
    <location>
        <begin position="457"/>
        <end position="476"/>
    </location>
</feature>
<dbReference type="Pfam" id="PF14555">
    <property type="entry name" value="UBA_4"/>
    <property type="match status" value="1"/>
</dbReference>
<dbReference type="Pfam" id="PF00789">
    <property type="entry name" value="UBX"/>
    <property type="match status" value="1"/>
</dbReference>
<keyword evidence="7 8" id="KW-0539">Nucleus</keyword>
<dbReference type="Pfam" id="PF00046">
    <property type="entry name" value="Homeodomain"/>
    <property type="match status" value="1"/>
</dbReference>
<dbReference type="InterPro" id="IPR009060">
    <property type="entry name" value="UBA-like_sf"/>
</dbReference>
<feature type="DNA-binding region" description="Homeobox" evidence="8">
    <location>
        <begin position="90"/>
        <end position="149"/>
    </location>
</feature>
<dbReference type="PANTHER" id="PTHR23322:SF1">
    <property type="entry name" value="FAS-ASSOCIATED FACTOR 2"/>
    <property type="match status" value="1"/>
</dbReference>
<dbReference type="PROSITE" id="PS50071">
    <property type="entry name" value="HOMEOBOX_2"/>
    <property type="match status" value="1"/>
</dbReference>
<dbReference type="InterPro" id="IPR001356">
    <property type="entry name" value="HD"/>
</dbReference>
<dbReference type="Proteomes" id="UP000030764">
    <property type="component" value="Unassembled WGS sequence"/>
</dbReference>
<evidence type="ECO:0008006" key="17">
    <source>
        <dbReference type="Google" id="ProtNLM"/>
    </source>
</evidence>
<sequence>MVEEWRMSGNGIWQISVPGRHGAIHLLFSSDHSALLIVKLRQSNEANFLYKASMDSCDSTRMDSVEKRSTPPLQSPPNDGKQPLSEKKRRKRVRTAFTTFQLEELERGFAKTHYPDVFARDDLAQRTQLNEAKVQVWFQNRRAKWRKSQRIASASKYVLQLEKQAKLNETAQDSSANASVGNFKQTVQNLGSLESDSFRDVQLVGSNAESSKVTRTDRLHLDPSASIIWPTAVYNKNPSQQPPVASSNPLFFSGAVPQMLWSPNPYLYSDVGQRLWYFRSLMLQGIQQPMLRIQEPPTSNNHFSGLPPTTPSSTAHTLLCSRLGCLIVPFVFVSHWKIFLPANHYKQSLWILARKITAWFPTERNGIDESTKIDFRHWLRCKEAKLVHEFNVSLDGTGLRFSTVRSRMNEDERQQLMAAFGEILVVENDVAEAYLENSNWNLEAAVQNYVSNHEDNLLDLSGRQSNPTDSASERGRLEARSHPIVASYGNQWVNILWHLLMIPVRYVLTTLFEAFSLITRAIGSPFRRVTDPASDVANFISEFEARYGVQHPPFYQGSYSNALKDAKKDLCYLIVYLHSSYHSDVDRFCQSVICNPEFIQFVGAANLFWACDVNSDEGARVSHVMRDTSYPFIAMISLRNNRMVIVSRMEGQCECKRLIHQLSEAMKVNDVYLNLAREERHNNEMNQILRRQQEEAYEEALRTDRENDQRRWEAERKQLEEAAVKKEMETKAEKEKEQLVLKREQCARSLPVEPKSSDAVRIRLKFPNGETFERRFLPSTSVKTLRDFAFSCQCCPKNFSIYMGYPRRLVCSVDKELVDPAPTIGAYCSGTAEIALIVDNEA</sequence>
<name>A0A085NTF7_9BILA</name>
<gene>
    <name evidence="14" type="ORF">M513_01875</name>
    <name evidence="15" type="ORF">M514_01875</name>
</gene>
<dbReference type="SUPFAM" id="SSF46934">
    <property type="entry name" value="UBA-like"/>
    <property type="match status" value="1"/>
</dbReference>
<evidence type="ECO:0000256" key="3">
    <source>
        <dbReference type="ARBA" id="ARBA00022824"/>
    </source>
</evidence>
<evidence type="ECO:0000256" key="9">
    <source>
        <dbReference type="RuleBase" id="RU000682"/>
    </source>
</evidence>
<evidence type="ECO:0000256" key="5">
    <source>
        <dbReference type="ARBA" id="ARBA00023125"/>
    </source>
</evidence>
<evidence type="ECO:0000256" key="4">
    <source>
        <dbReference type="ARBA" id="ARBA00023054"/>
    </source>
</evidence>
<dbReference type="GO" id="GO:0003677">
    <property type="term" value="F:DNA binding"/>
    <property type="evidence" value="ECO:0007669"/>
    <property type="project" value="UniProtKB-UniRule"/>
</dbReference>
<evidence type="ECO:0000256" key="10">
    <source>
        <dbReference type="SAM" id="Coils"/>
    </source>
</evidence>
<accession>A0A085NTF7</accession>
<dbReference type="GO" id="GO:0000981">
    <property type="term" value="F:DNA-binding transcription factor activity, RNA polymerase II-specific"/>
    <property type="evidence" value="ECO:0007669"/>
    <property type="project" value="InterPro"/>
</dbReference>
<feature type="domain" description="Homeobox" evidence="13">
    <location>
        <begin position="88"/>
        <end position="148"/>
    </location>
</feature>
<evidence type="ECO:0000259" key="13">
    <source>
        <dbReference type="PROSITE" id="PS50071"/>
    </source>
</evidence>
<dbReference type="SUPFAM" id="SSF46689">
    <property type="entry name" value="Homeodomain-like"/>
    <property type="match status" value="1"/>
</dbReference>
<keyword evidence="4 10" id="KW-0175">Coiled coil</keyword>
<dbReference type="Proteomes" id="UP000030758">
    <property type="component" value="Unassembled WGS sequence"/>
</dbReference>
<dbReference type="GO" id="GO:0030182">
    <property type="term" value="P:neuron differentiation"/>
    <property type="evidence" value="ECO:0007669"/>
    <property type="project" value="UniProtKB-ARBA"/>
</dbReference>
<dbReference type="SMART" id="SM00389">
    <property type="entry name" value="HOX"/>
    <property type="match status" value="1"/>
</dbReference>
<feature type="domain" description="UBX" evidence="12">
    <location>
        <begin position="755"/>
        <end position="814"/>
    </location>
</feature>
<dbReference type="GO" id="GO:0005634">
    <property type="term" value="C:nucleus"/>
    <property type="evidence" value="ECO:0007669"/>
    <property type="project" value="UniProtKB-SubCell"/>
</dbReference>
<dbReference type="Gene3D" id="1.10.10.60">
    <property type="entry name" value="Homeodomain-like"/>
    <property type="match status" value="1"/>
</dbReference>
<dbReference type="PROSITE" id="PS50033">
    <property type="entry name" value="UBX"/>
    <property type="match status" value="1"/>
</dbReference>
<dbReference type="Gene3D" id="1.10.8.10">
    <property type="entry name" value="DNA helicase RuvA subunit, C-terminal domain"/>
    <property type="match status" value="1"/>
</dbReference>
<dbReference type="InterPro" id="IPR017970">
    <property type="entry name" value="Homeobox_CS"/>
</dbReference>
<dbReference type="Gene3D" id="3.40.30.10">
    <property type="entry name" value="Glutaredoxin"/>
    <property type="match status" value="1"/>
</dbReference>
<protein>
    <recommendedName>
        <fullName evidence="17">UBX domain-containing protein</fullName>
    </recommendedName>
</protein>
<dbReference type="PANTHER" id="PTHR23322">
    <property type="entry name" value="FAS-ASSOCIATED PROTEIN"/>
    <property type="match status" value="1"/>
</dbReference>
<comment type="subcellular location">
    <subcellularLocation>
        <location evidence="2">Endoplasmic reticulum</location>
    </subcellularLocation>
    <subcellularLocation>
        <location evidence="1 8 9">Nucleus</location>
    </subcellularLocation>
</comment>
<keyword evidence="6 8" id="KW-0371">Homeobox</keyword>
<dbReference type="AlphaFoldDB" id="A0A085NTF7"/>
<dbReference type="FunFam" id="1.10.10.60:FF:000679">
    <property type="entry name" value="Homeobox protein aristaless"/>
    <property type="match status" value="1"/>
</dbReference>
<feature type="compositionally biased region" description="Basic and acidic residues" evidence="11">
    <location>
        <begin position="60"/>
        <end position="69"/>
    </location>
</feature>
<feature type="region of interest" description="Disordered" evidence="11">
    <location>
        <begin position="60"/>
        <end position="91"/>
    </location>
</feature>
<evidence type="ECO:0000256" key="2">
    <source>
        <dbReference type="ARBA" id="ARBA00004240"/>
    </source>
</evidence>
<dbReference type="EMBL" id="KL363189">
    <property type="protein sequence ID" value="KFD57364.1"/>
    <property type="molecule type" value="Genomic_DNA"/>
</dbReference>
<evidence type="ECO:0000256" key="6">
    <source>
        <dbReference type="ARBA" id="ARBA00023155"/>
    </source>
</evidence>
<dbReference type="SUPFAM" id="SSF52833">
    <property type="entry name" value="Thioredoxin-like"/>
    <property type="match status" value="1"/>
</dbReference>
<dbReference type="GO" id="GO:0005783">
    <property type="term" value="C:endoplasmic reticulum"/>
    <property type="evidence" value="ECO:0007669"/>
    <property type="project" value="UniProtKB-SubCell"/>
</dbReference>
<dbReference type="CDD" id="cd00086">
    <property type="entry name" value="homeodomain"/>
    <property type="match status" value="1"/>
</dbReference>
<evidence type="ECO:0000313" key="16">
    <source>
        <dbReference type="Proteomes" id="UP000030764"/>
    </source>
</evidence>
<keyword evidence="5 8" id="KW-0238">DNA-binding</keyword>
<keyword evidence="3" id="KW-0256">Endoplasmic reticulum</keyword>
<evidence type="ECO:0000256" key="7">
    <source>
        <dbReference type="ARBA" id="ARBA00023242"/>
    </source>
</evidence>
<reference evidence="15 16" key="1">
    <citation type="journal article" date="2014" name="Nat. Genet.">
        <title>Genome and transcriptome of the porcine whipworm Trichuris suis.</title>
        <authorList>
            <person name="Jex A.R."/>
            <person name="Nejsum P."/>
            <person name="Schwarz E.M."/>
            <person name="Hu L."/>
            <person name="Young N.D."/>
            <person name="Hall R.S."/>
            <person name="Korhonen P.K."/>
            <person name="Liao S."/>
            <person name="Thamsborg S."/>
            <person name="Xia J."/>
            <person name="Xu P."/>
            <person name="Wang S."/>
            <person name="Scheerlinck J.P."/>
            <person name="Hofmann A."/>
            <person name="Sternberg P.W."/>
            <person name="Wang J."/>
            <person name="Gasser R.B."/>
        </authorList>
    </citation>
    <scope>NUCLEOTIDE SEQUENCE [LARGE SCALE GENOMIC DNA]</scope>
    <source>
        <strain evidence="15">DCEP-RM93F</strain>
        <strain evidence="14">DCEP-RM93M</strain>
    </source>
</reference>
<dbReference type="SUPFAM" id="SSF54236">
    <property type="entry name" value="Ubiquitin-like"/>
    <property type="match status" value="1"/>
</dbReference>
<dbReference type="InterPro" id="IPR001012">
    <property type="entry name" value="UBX_dom"/>
</dbReference>
<evidence type="ECO:0000313" key="15">
    <source>
        <dbReference type="EMBL" id="KFD72753.1"/>
    </source>
</evidence>
<proteinExistence type="predicted"/>
<evidence type="ECO:0000313" key="14">
    <source>
        <dbReference type="EMBL" id="KFD57364.1"/>
    </source>
</evidence>
<organism evidence="15">
    <name type="scientific">Trichuris suis</name>
    <name type="common">pig whipworm</name>
    <dbReference type="NCBI Taxonomy" id="68888"/>
    <lineage>
        <taxon>Eukaryota</taxon>
        <taxon>Metazoa</taxon>
        <taxon>Ecdysozoa</taxon>
        <taxon>Nematoda</taxon>
        <taxon>Enoplea</taxon>
        <taxon>Dorylaimia</taxon>
        <taxon>Trichinellida</taxon>
        <taxon>Trichuridae</taxon>
        <taxon>Trichuris</taxon>
    </lineage>
</organism>
<dbReference type="InterPro" id="IPR049483">
    <property type="entry name" value="FAF1_2-like_UAS"/>
</dbReference>
<evidence type="ECO:0000256" key="11">
    <source>
        <dbReference type="SAM" id="MobiDB-lite"/>
    </source>
</evidence>
<keyword evidence="16" id="KW-1185">Reference proteome</keyword>
<dbReference type="InterPro" id="IPR009057">
    <property type="entry name" value="Homeodomain-like_sf"/>
</dbReference>
<dbReference type="GO" id="GO:0043130">
    <property type="term" value="F:ubiquitin binding"/>
    <property type="evidence" value="ECO:0007669"/>
    <property type="project" value="TreeGrafter"/>
</dbReference>
<dbReference type="InterPro" id="IPR050730">
    <property type="entry name" value="UBX_domain-protein"/>
</dbReference>
<dbReference type="GO" id="GO:0036503">
    <property type="term" value="P:ERAD pathway"/>
    <property type="evidence" value="ECO:0007669"/>
    <property type="project" value="TreeGrafter"/>
</dbReference>
<dbReference type="InterPro" id="IPR006577">
    <property type="entry name" value="UAS"/>
</dbReference>
<feature type="coiled-coil region" evidence="10">
    <location>
        <begin position="675"/>
        <end position="745"/>
    </location>
</feature>
<dbReference type="PROSITE" id="PS00027">
    <property type="entry name" value="HOMEOBOX_1"/>
    <property type="match status" value="1"/>
</dbReference>
<dbReference type="Gene3D" id="3.10.20.90">
    <property type="entry name" value="Phosphatidylinositol 3-kinase Catalytic Subunit, Chain A, domain 1"/>
    <property type="match status" value="1"/>
</dbReference>
<dbReference type="InterPro" id="IPR036249">
    <property type="entry name" value="Thioredoxin-like_sf"/>
</dbReference>